<name>A0A1Y3M7R3_9BACI</name>
<dbReference type="AlphaFoldDB" id="A0A1Y3M7R3"/>
<dbReference type="EMBL" id="MWPX01000044">
    <property type="protein sequence ID" value="OUM46475.1"/>
    <property type="molecule type" value="Genomic_DNA"/>
</dbReference>
<protein>
    <submittedName>
        <fullName evidence="1">Uncharacterized protein</fullName>
    </submittedName>
</protein>
<proteinExistence type="predicted"/>
<dbReference type="Proteomes" id="UP000195321">
    <property type="component" value="Unassembled WGS sequence"/>
</dbReference>
<evidence type="ECO:0000313" key="1">
    <source>
        <dbReference type="EMBL" id="OUM46475.1"/>
    </source>
</evidence>
<sequence>MIVPSFSPPTHKSRNICQITIKYTNYDYIKSKFDEICPFKRKNEKMKCALIPCASRDLKIYRFFFMDIIPLQIFIFLENQ</sequence>
<comment type="caution">
    <text evidence="1">The sequence shown here is derived from an EMBL/GenBank/DDBJ whole genome shotgun (WGS) entry which is preliminary data.</text>
</comment>
<gene>
    <name evidence="1" type="ORF">BW425_23480</name>
</gene>
<organism evidence="1 2">
    <name type="scientific">Bacillus pseudomycoides</name>
    <dbReference type="NCBI Taxonomy" id="64104"/>
    <lineage>
        <taxon>Bacteria</taxon>
        <taxon>Bacillati</taxon>
        <taxon>Bacillota</taxon>
        <taxon>Bacilli</taxon>
        <taxon>Bacillales</taxon>
        <taxon>Bacillaceae</taxon>
        <taxon>Bacillus</taxon>
        <taxon>Bacillus cereus group</taxon>
    </lineage>
</organism>
<evidence type="ECO:0000313" key="2">
    <source>
        <dbReference type="Proteomes" id="UP000195321"/>
    </source>
</evidence>
<accession>A0A1Y3M7R3</accession>
<reference evidence="1 2" key="1">
    <citation type="submission" date="2017-02" db="EMBL/GenBank/DDBJ databases">
        <title>Bacillus pseudomycoides isolate FSL K6-0042.</title>
        <authorList>
            <person name="Kovac J."/>
        </authorList>
    </citation>
    <scope>NUCLEOTIDE SEQUENCE [LARGE SCALE GENOMIC DNA]</scope>
    <source>
        <strain evidence="1 2">FSL K6-0042</strain>
    </source>
</reference>